<evidence type="ECO:0000313" key="1">
    <source>
        <dbReference type="EMBL" id="NYD69692.1"/>
    </source>
</evidence>
<dbReference type="GO" id="GO:0003955">
    <property type="term" value="F:NAD(P)H dehydrogenase (quinone) activity"/>
    <property type="evidence" value="ECO:0007669"/>
    <property type="project" value="UniProtKB-EC"/>
</dbReference>
<protein>
    <submittedName>
        <fullName evidence="1">NAD(P)H dehydrogenase (Quinone)</fullName>
        <ecNumber evidence="1">1.6.5.2</ecNumber>
    </submittedName>
</protein>
<dbReference type="Proteomes" id="UP000549913">
    <property type="component" value="Unassembled WGS sequence"/>
</dbReference>
<gene>
    <name evidence="1" type="ORF">BJ984_000850</name>
</gene>
<dbReference type="EC" id="1.6.5.2" evidence="1"/>
<dbReference type="InterPro" id="IPR036291">
    <property type="entry name" value="NAD(P)-bd_dom_sf"/>
</dbReference>
<dbReference type="InterPro" id="IPR052718">
    <property type="entry name" value="NmrA-type_oxidoreductase"/>
</dbReference>
<keyword evidence="1" id="KW-0560">Oxidoreductase</keyword>
<proteinExistence type="predicted"/>
<name>A0A852SBB9_9MICO</name>
<dbReference type="Gene3D" id="3.90.25.10">
    <property type="entry name" value="UDP-galactose 4-epimerase, domain 1"/>
    <property type="match status" value="1"/>
</dbReference>
<dbReference type="PANTHER" id="PTHR47129:SF1">
    <property type="entry name" value="NMRA-LIKE DOMAIN-CONTAINING PROTEIN"/>
    <property type="match status" value="1"/>
</dbReference>
<sequence length="277" mass="28627">MTMILVTGSTGQLGRAILSQLSGRGAPAIGSSRSGAGGTRILDFDDPAGLTLTGVDTLLLVSAGEAEDDVVIARHEAVIAAAERDGVTHVVYTSLAGDGDHLAFALAHRWTERRLRRSTPSWTILRNGLYAELFGSLLPWSGQRLTSAFGDGALAAVTRDDLAEAAAIVAAVPEVHAGRSYDLVGRPITAHEVAERLGATLSDITLAERRVQLDGAGLKPFQPAMLMSIHTAVAHGFLARTGPDLAELLGREPADALAVAAAAALASAPEGFDGRGA</sequence>
<dbReference type="AlphaFoldDB" id="A0A852SBB9"/>
<dbReference type="Gene3D" id="3.40.50.720">
    <property type="entry name" value="NAD(P)-binding Rossmann-like Domain"/>
    <property type="match status" value="1"/>
</dbReference>
<organism evidence="1 2">
    <name type="scientific">Herbiconiux flava</name>
    <dbReference type="NCBI Taxonomy" id="881268"/>
    <lineage>
        <taxon>Bacteria</taxon>
        <taxon>Bacillati</taxon>
        <taxon>Actinomycetota</taxon>
        <taxon>Actinomycetes</taxon>
        <taxon>Micrococcales</taxon>
        <taxon>Microbacteriaceae</taxon>
        <taxon>Herbiconiux</taxon>
    </lineage>
</organism>
<keyword evidence="2" id="KW-1185">Reference proteome</keyword>
<accession>A0A852SBB9</accession>
<comment type="caution">
    <text evidence="1">The sequence shown here is derived from an EMBL/GenBank/DDBJ whole genome shotgun (WGS) entry which is preliminary data.</text>
</comment>
<reference evidence="1 2" key="1">
    <citation type="submission" date="2020-07" db="EMBL/GenBank/DDBJ databases">
        <title>Sequencing the genomes of 1000 actinobacteria strains.</title>
        <authorList>
            <person name="Klenk H.-P."/>
        </authorList>
    </citation>
    <scope>NUCLEOTIDE SEQUENCE [LARGE SCALE GENOMIC DNA]</scope>
    <source>
        <strain evidence="1 2">DSM 26474</strain>
    </source>
</reference>
<dbReference type="PANTHER" id="PTHR47129">
    <property type="entry name" value="QUINONE OXIDOREDUCTASE 2"/>
    <property type="match status" value="1"/>
</dbReference>
<dbReference type="RefSeq" id="WP_246306429.1">
    <property type="nucleotide sequence ID" value="NZ_BSEW01000001.1"/>
</dbReference>
<dbReference type="SUPFAM" id="SSF51735">
    <property type="entry name" value="NAD(P)-binding Rossmann-fold domains"/>
    <property type="match status" value="1"/>
</dbReference>
<evidence type="ECO:0000313" key="2">
    <source>
        <dbReference type="Proteomes" id="UP000549913"/>
    </source>
</evidence>
<dbReference type="EMBL" id="JACCBM010000001">
    <property type="protein sequence ID" value="NYD69692.1"/>
    <property type="molecule type" value="Genomic_DNA"/>
</dbReference>